<name>A0A1V6M0C7_9BACT</name>
<dbReference type="RefSeq" id="WP_070066987.1">
    <property type="nucleotide sequence ID" value="NZ_MJUW02000073.1"/>
</dbReference>
<evidence type="ECO:0000313" key="2">
    <source>
        <dbReference type="Proteomes" id="UP000242219"/>
    </source>
</evidence>
<dbReference type="AlphaFoldDB" id="A0A1V6M0C7"/>
<comment type="caution">
    <text evidence="1">The sequence shown here is derived from an EMBL/GenBank/DDBJ whole genome shotgun (WGS) entry which is preliminary data.</text>
</comment>
<evidence type="ECO:0000313" key="1">
    <source>
        <dbReference type="EMBL" id="OQD45815.1"/>
    </source>
</evidence>
<sequence>MRISNINKQQVTYLANRLLMQGDFRLRADNLDAAKKAYQQVKDVACKLSVRENTAYAIACINWAMWLFIVETP</sequence>
<organism evidence="1 2">
    <name type="scientific">Candidatus Brocadia sapporoensis</name>
    <dbReference type="NCBI Taxonomy" id="392547"/>
    <lineage>
        <taxon>Bacteria</taxon>
        <taxon>Pseudomonadati</taxon>
        <taxon>Planctomycetota</taxon>
        <taxon>Candidatus Brocadiia</taxon>
        <taxon>Candidatus Brocadiales</taxon>
        <taxon>Candidatus Brocadiaceae</taxon>
        <taxon>Candidatus Brocadia</taxon>
    </lineage>
</organism>
<dbReference type="Proteomes" id="UP000242219">
    <property type="component" value="Unassembled WGS sequence"/>
</dbReference>
<accession>A0A1V6M0C7</accession>
<gene>
    <name evidence="1" type="ORF">BIY37_06345</name>
</gene>
<protein>
    <submittedName>
        <fullName evidence="1">Uncharacterized protein</fullName>
    </submittedName>
</protein>
<dbReference type="EMBL" id="MJUW02000073">
    <property type="protein sequence ID" value="OQD45815.1"/>
    <property type="molecule type" value="Genomic_DNA"/>
</dbReference>
<reference evidence="1 2" key="1">
    <citation type="journal article" date="2016" name="Genome Announc.">
        <title>Draft Genome Sequence of the Anaerobic Ammonium-Oxidizing Bacterium 'Candidatus Brocadia sp. 40'.</title>
        <authorList>
            <person name="Ali M."/>
            <person name="Haroon M.F."/>
            <person name="Narita Y."/>
            <person name="Zhang L."/>
            <person name="Rangel Shaw D."/>
            <person name="Okabe S."/>
            <person name="Saikaly P.E."/>
        </authorList>
    </citation>
    <scope>NUCLEOTIDE SEQUENCE [LARGE SCALE GENOMIC DNA]</scope>
    <source>
        <strain evidence="1 2">40</strain>
    </source>
</reference>
<keyword evidence="2" id="KW-1185">Reference proteome</keyword>
<proteinExistence type="predicted"/>